<gene>
    <name evidence="3" type="ORF">DVW87_04425</name>
</gene>
<dbReference type="PROSITE" id="PS51257">
    <property type="entry name" value="PROKAR_LIPOPROTEIN"/>
    <property type="match status" value="1"/>
</dbReference>
<protein>
    <submittedName>
        <fullName evidence="3">DUF4142 domain-containing protein</fullName>
    </submittedName>
</protein>
<comment type="caution">
    <text evidence="3">The sequence shown here is derived from an EMBL/GenBank/DDBJ whole genome shotgun (WGS) entry which is preliminary data.</text>
</comment>
<proteinExistence type="predicted"/>
<dbReference type="RefSeq" id="WP_114686500.1">
    <property type="nucleotide sequence ID" value="NZ_QQNB01000001.1"/>
</dbReference>
<dbReference type="EMBL" id="QQNB01000001">
    <property type="protein sequence ID" value="RDE06920.1"/>
    <property type="molecule type" value="Genomic_DNA"/>
</dbReference>
<evidence type="ECO:0000256" key="1">
    <source>
        <dbReference type="SAM" id="SignalP"/>
    </source>
</evidence>
<dbReference type="AlphaFoldDB" id="A0A369W0N4"/>
<dbReference type="PANTHER" id="PTHR38593:SF1">
    <property type="entry name" value="BLR2558 PROTEIN"/>
    <property type="match status" value="1"/>
</dbReference>
<accession>A0A369W0N4</accession>
<feature type="signal peptide" evidence="1">
    <location>
        <begin position="1"/>
        <end position="24"/>
    </location>
</feature>
<keyword evidence="1" id="KW-0732">Signal</keyword>
<feature type="chain" id="PRO_5016935526" evidence="1">
    <location>
        <begin position="25"/>
        <end position="194"/>
    </location>
</feature>
<organism evidence="3 4">
    <name type="scientific">Sphingomonas aracearum</name>
    <dbReference type="NCBI Taxonomy" id="2283317"/>
    <lineage>
        <taxon>Bacteria</taxon>
        <taxon>Pseudomonadati</taxon>
        <taxon>Pseudomonadota</taxon>
        <taxon>Alphaproteobacteria</taxon>
        <taxon>Sphingomonadales</taxon>
        <taxon>Sphingomonadaceae</taxon>
        <taxon>Sphingomonas</taxon>
    </lineage>
</organism>
<dbReference type="Proteomes" id="UP000253918">
    <property type="component" value="Unassembled WGS sequence"/>
</dbReference>
<name>A0A369W0N4_9SPHN</name>
<dbReference type="InterPro" id="IPR025419">
    <property type="entry name" value="DUF4142"/>
</dbReference>
<evidence type="ECO:0000313" key="3">
    <source>
        <dbReference type="EMBL" id="RDE06920.1"/>
    </source>
</evidence>
<dbReference type="InterPro" id="IPR012347">
    <property type="entry name" value="Ferritin-like"/>
</dbReference>
<dbReference type="Pfam" id="PF13628">
    <property type="entry name" value="DUF4142"/>
    <property type="match status" value="1"/>
</dbReference>
<dbReference type="Gene3D" id="1.20.1260.10">
    <property type="match status" value="1"/>
</dbReference>
<dbReference type="PANTHER" id="PTHR38593">
    <property type="entry name" value="BLR2558 PROTEIN"/>
    <property type="match status" value="1"/>
</dbReference>
<evidence type="ECO:0000259" key="2">
    <source>
        <dbReference type="Pfam" id="PF13628"/>
    </source>
</evidence>
<keyword evidence="4" id="KW-1185">Reference proteome</keyword>
<evidence type="ECO:0000313" key="4">
    <source>
        <dbReference type="Proteomes" id="UP000253918"/>
    </source>
</evidence>
<dbReference type="OrthoDB" id="8005547at2"/>
<reference evidence="3 4" key="1">
    <citation type="submission" date="2018-07" db="EMBL/GenBank/DDBJ databases">
        <title>a novel species of Sphingomonas isolated from the rhizosphere soil of Araceae plant.</title>
        <authorList>
            <person name="Zhiyong W."/>
            <person name="Qinglan Z."/>
            <person name="Zhiwei F."/>
            <person name="Ding X."/>
            <person name="Gejiao W."/>
            <person name="Shixue Z."/>
        </authorList>
    </citation>
    <scope>NUCLEOTIDE SEQUENCE [LARGE SCALE GENOMIC DNA]</scope>
    <source>
        <strain evidence="3 4">WZY 27</strain>
    </source>
</reference>
<feature type="domain" description="DUF4142" evidence="2">
    <location>
        <begin position="57"/>
        <end position="191"/>
    </location>
</feature>
<sequence length="194" mass="19424">MKNLLILATAASALALGACGRSEAPNTTAANTSAANEMETGNATAMGAETPAVTPGQAFANSAAASDAFEIESSKMALASSSSAAVKSFAQKMIDAHTDSTAKLKSTTASLSPAITPVPALNAEQQKLIDGLKGKTGADFDRAYLAAQATGHAETLELLKAYAASGDVPALKTFASGLVPIVTAHLNMAKGIKA</sequence>